<evidence type="ECO:0000256" key="1">
    <source>
        <dbReference type="SAM" id="SignalP"/>
    </source>
</evidence>
<name>A0A0C9Y795_9AGAR</name>
<keyword evidence="1" id="KW-0732">Signal</keyword>
<sequence>MKYRLSVALTVLVTNLVIAPVAGPTQCIDFDIYWNLLAFGFRARDYIAERQESWGTLRSAKDITTNGLPRACTHSDFEGQYTNAINVINGDSKNISTIYIYDTTAKSWSAQTTTTKGVSGGGLQFDPTNTDIISRRPFQLQGTLPVQHNSPQIHLTRAISWVDVQTPNFTSGQCTDSYQPVSSSVDGFRNVNS</sequence>
<dbReference type="EMBL" id="KN838555">
    <property type="protein sequence ID" value="KIK06082.1"/>
    <property type="molecule type" value="Genomic_DNA"/>
</dbReference>
<evidence type="ECO:0000313" key="2">
    <source>
        <dbReference type="EMBL" id="KIK06082.1"/>
    </source>
</evidence>
<reference evidence="3" key="2">
    <citation type="submission" date="2015-01" db="EMBL/GenBank/DDBJ databases">
        <title>Evolutionary Origins and Diversification of the Mycorrhizal Mutualists.</title>
        <authorList>
            <consortium name="DOE Joint Genome Institute"/>
            <consortium name="Mycorrhizal Genomics Consortium"/>
            <person name="Kohler A."/>
            <person name="Kuo A."/>
            <person name="Nagy L.G."/>
            <person name="Floudas D."/>
            <person name="Copeland A."/>
            <person name="Barry K.W."/>
            <person name="Cichocki N."/>
            <person name="Veneault-Fourrey C."/>
            <person name="LaButti K."/>
            <person name="Lindquist E.A."/>
            <person name="Lipzen A."/>
            <person name="Lundell T."/>
            <person name="Morin E."/>
            <person name="Murat C."/>
            <person name="Riley R."/>
            <person name="Ohm R."/>
            <person name="Sun H."/>
            <person name="Tunlid A."/>
            <person name="Henrissat B."/>
            <person name="Grigoriev I.V."/>
            <person name="Hibbett D.S."/>
            <person name="Martin F."/>
        </authorList>
    </citation>
    <scope>NUCLEOTIDE SEQUENCE [LARGE SCALE GENOMIC DNA]</scope>
    <source>
        <strain evidence="3">LaAM-08-1</strain>
    </source>
</reference>
<feature type="chain" id="PRO_5002206131" evidence="1">
    <location>
        <begin position="28"/>
        <end position="193"/>
    </location>
</feature>
<keyword evidence="3" id="KW-1185">Reference proteome</keyword>
<accession>A0A0C9Y795</accession>
<dbReference type="AlphaFoldDB" id="A0A0C9Y795"/>
<evidence type="ECO:0000313" key="3">
    <source>
        <dbReference type="Proteomes" id="UP000054477"/>
    </source>
</evidence>
<reference evidence="2 3" key="1">
    <citation type="submission" date="2014-04" db="EMBL/GenBank/DDBJ databases">
        <authorList>
            <consortium name="DOE Joint Genome Institute"/>
            <person name="Kuo A."/>
            <person name="Kohler A."/>
            <person name="Nagy L.G."/>
            <person name="Floudas D."/>
            <person name="Copeland A."/>
            <person name="Barry K.W."/>
            <person name="Cichocki N."/>
            <person name="Veneault-Fourrey C."/>
            <person name="LaButti K."/>
            <person name="Lindquist E.A."/>
            <person name="Lipzen A."/>
            <person name="Lundell T."/>
            <person name="Morin E."/>
            <person name="Murat C."/>
            <person name="Sun H."/>
            <person name="Tunlid A."/>
            <person name="Henrissat B."/>
            <person name="Grigoriev I.V."/>
            <person name="Hibbett D.S."/>
            <person name="Martin F."/>
            <person name="Nordberg H.P."/>
            <person name="Cantor M.N."/>
            <person name="Hua S.X."/>
        </authorList>
    </citation>
    <scope>NUCLEOTIDE SEQUENCE [LARGE SCALE GENOMIC DNA]</scope>
    <source>
        <strain evidence="2 3">LaAM-08-1</strain>
    </source>
</reference>
<dbReference type="Proteomes" id="UP000054477">
    <property type="component" value="Unassembled WGS sequence"/>
</dbReference>
<dbReference type="OrthoDB" id="10443985at2759"/>
<organism evidence="2 3">
    <name type="scientific">Laccaria amethystina LaAM-08-1</name>
    <dbReference type="NCBI Taxonomy" id="1095629"/>
    <lineage>
        <taxon>Eukaryota</taxon>
        <taxon>Fungi</taxon>
        <taxon>Dikarya</taxon>
        <taxon>Basidiomycota</taxon>
        <taxon>Agaricomycotina</taxon>
        <taxon>Agaricomycetes</taxon>
        <taxon>Agaricomycetidae</taxon>
        <taxon>Agaricales</taxon>
        <taxon>Agaricineae</taxon>
        <taxon>Hydnangiaceae</taxon>
        <taxon>Laccaria</taxon>
    </lineage>
</organism>
<feature type="signal peptide" evidence="1">
    <location>
        <begin position="1"/>
        <end position="27"/>
    </location>
</feature>
<gene>
    <name evidence="2" type="ORF">K443DRAFT_637261</name>
</gene>
<proteinExistence type="predicted"/>
<protein>
    <submittedName>
        <fullName evidence="2">Uncharacterized protein</fullName>
    </submittedName>
</protein>
<dbReference type="HOGENOM" id="CLU_1408981_0_0_1"/>